<keyword evidence="2" id="KW-1185">Reference proteome</keyword>
<dbReference type="AlphaFoldDB" id="A0A3G1B3Z3"/>
<evidence type="ECO:0000313" key="1">
    <source>
        <dbReference type="EMBL" id="AJZ75456.1"/>
    </source>
</evidence>
<dbReference type="GeneID" id="24875279"/>
<dbReference type="Proteomes" id="UP000266745">
    <property type="component" value="Chromosome"/>
</dbReference>
<dbReference type="STRING" id="1603555.SU86_002605"/>
<dbReference type="KEGG" id="tah:SU86_002605"/>
<accession>A0A3G1B3Z3</accession>
<dbReference type="OrthoDB" id="6843at2157"/>
<dbReference type="EMBL" id="CP011097">
    <property type="protein sequence ID" value="AJZ75456.1"/>
    <property type="molecule type" value="Genomic_DNA"/>
</dbReference>
<name>A0A3G1B3Z3_9ARCH</name>
<evidence type="ECO:0000313" key="2">
    <source>
        <dbReference type="Proteomes" id="UP000266745"/>
    </source>
</evidence>
<sequence>MSLEDLRTKAIYQNSIDTWIAACDEKKIDWYETEHYKKFIAHLLQNGLNLKKFPLCIKETGGMYERGKDKSKFAEILAQLTDPNAAAYTIKLNDQALKIIRDFKLEN</sequence>
<reference evidence="1 2" key="1">
    <citation type="journal article" date="2016" name="Sci. Rep.">
        <title>A novel ammonia-oxidizing archaeon from wastewater treatment plant: Its enrichment, physiological and genomic characteristics.</title>
        <authorList>
            <person name="Li Y."/>
            <person name="Ding K."/>
            <person name="Wen X."/>
            <person name="Zhang B."/>
            <person name="Shen B."/>
            <person name="Yang Y."/>
        </authorList>
    </citation>
    <scope>NUCLEOTIDE SEQUENCE [LARGE SCALE GENOMIC DNA]</scope>
    <source>
        <strain evidence="1 2">SAT1</strain>
    </source>
</reference>
<dbReference type="RefSeq" id="WP_048188092.1">
    <property type="nucleotide sequence ID" value="NZ_CP011097.1"/>
</dbReference>
<gene>
    <name evidence="1" type="ORF">SU86_002605</name>
</gene>
<organism evidence="1 2">
    <name type="scientific">Candidatus Nitrosotenuis cloacae</name>
    <dbReference type="NCBI Taxonomy" id="1603555"/>
    <lineage>
        <taxon>Archaea</taxon>
        <taxon>Nitrososphaerota</taxon>
        <taxon>Candidatus Nitrosotenuis</taxon>
    </lineage>
</organism>
<proteinExistence type="predicted"/>
<protein>
    <submittedName>
        <fullName evidence="1">Uncharacterized protein</fullName>
    </submittedName>
</protein>